<evidence type="ECO:0000256" key="1">
    <source>
        <dbReference type="SAM" id="SignalP"/>
    </source>
</evidence>
<accession>A0AAV1ZDK3</accession>
<protein>
    <submittedName>
        <fullName evidence="2">Uncharacterized protein</fullName>
    </submittedName>
</protein>
<comment type="caution">
    <text evidence="2">The sequence shown here is derived from an EMBL/GenBank/DDBJ whole genome shotgun (WGS) entry which is preliminary data.</text>
</comment>
<feature type="chain" id="PRO_5043954193" evidence="1">
    <location>
        <begin position="18"/>
        <end position="70"/>
    </location>
</feature>
<dbReference type="AlphaFoldDB" id="A0AAV1ZDK3"/>
<keyword evidence="3" id="KW-1185">Reference proteome</keyword>
<feature type="signal peptide" evidence="1">
    <location>
        <begin position="1"/>
        <end position="17"/>
    </location>
</feature>
<evidence type="ECO:0000313" key="2">
    <source>
        <dbReference type="EMBL" id="CAL1269593.1"/>
    </source>
</evidence>
<proteinExistence type="predicted"/>
<sequence>MAFLPISLTSFVTGVLASFLPETLNENFPQTLTDAEEFGKDQKYFSWIKDDHYRCGVPGYATIVANAKIR</sequence>
<dbReference type="EMBL" id="CAXIEN010000042">
    <property type="protein sequence ID" value="CAL1269593.1"/>
    <property type="molecule type" value="Genomic_DNA"/>
</dbReference>
<name>A0AAV1ZDK3_9ARAC</name>
<gene>
    <name evidence="2" type="ORF">LARSCL_LOCUS4829</name>
</gene>
<dbReference type="Proteomes" id="UP001497382">
    <property type="component" value="Unassembled WGS sequence"/>
</dbReference>
<reference evidence="2 3" key="1">
    <citation type="submission" date="2024-04" db="EMBL/GenBank/DDBJ databases">
        <authorList>
            <person name="Rising A."/>
            <person name="Reimegard J."/>
            <person name="Sonavane S."/>
            <person name="Akerstrom W."/>
            <person name="Nylinder S."/>
            <person name="Hedman E."/>
            <person name="Kallberg Y."/>
        </authorList>
    </citation>
    <scope>NUCLEOTIDE SEQUENCE [LARGE SCALE GENOMIC DNA]</scope>
</reference>
<evidence type="ECO:0000313" key="3">
    <source>
        <dbReference type="Proteomes" id="UP001497382"/>
    </source>
</evidence>
<organism evidence="2 3">
    <name type="scientific">Larinioides sclopetarius</name>
    <dbReference type="NCBI Taxonomy" id="280406"/>
    <lineage>
        <taxon>Eukaryota</taxon>
        <taxon>Metazoa</taxon>
        <taxon>Ecdysozoa</taxon>
        <taxon>Arthropoda</taxon>
        <taxon>Chelicerata</taxon>
        <taxon>Arachnida</taxon>
        <taxon>Araneae</taxon>
        <taxon>Araneomorphae</taxon>
        <taxon>Entelegynae</taxon>
        <taxon>Araneoidea</taxon>
        <taxon>Araneidae</taxon>
        <taxon>Larinioides</taxon>
    </lineage>
</organism>
<keyword evidence="1" id="KW-0732">Signal</keyword>
<feature type="non-terminal residue" evidence="2">
    <location>
        <position position="70"/>
    </location>
</feature>